<evidence type="ECO:0000313" key="2">
    <source>
        <dbReference type="EMBL" id="OQR70412.1"/>
    </source>
</evidence>
<feature type="non-terminal residue" evidence="2">
    <location>
        <position position="58"/>
    </location>
</feature>
<evidence type="ECO:0000256" key="1">
    <source>
        <dbReference type="SAM" id="SignalP"/>
    </source>
</evidence>
<gene>
    <name evidence="2" type="ORF">BIW11_11652</name>
</gene>
<feature type="chain" id="PRO_5013048602" evidence="1">
    <location>
        <begin position="27"/>
        <end position="58"/>
    </location>
</feature>
<proteinExistence type="predicted"/>
<keyword evidence="3" id="KW-1185">Reference proteome</keyword>
<keyword evidence="1" id="KW-0732">Signal</keyword>
<dbReference type="EMBL" id="MNPL01017653">
    <property type="protein sequence ID" value="OQR70412.1"/>
    <property type="molecule type" value="Genomic_DNA"/>
</dbReference>
<sequence length="58" mass="6429">MKELRTLLALSFLTAILFGSFDDVCGESNRLRLCGDRLIDLMTKLCADHGGIAKKRSN</sequence>
<name>A0A1V9XAR2_9ACAR</name>
<dbReference type="Proteomes" id="UP000192247">
    <property type="component" value="Unassembled WGS sequence"/>
</dbReference>
<reference evidence="2 3" key="1">
    <citation type="journal article" date="2017" name="Gigascience">
        <title>Draft genome of the honey bee ectoparasitic mite, Tropilaelaps mercedesae, is shaped by the parasitic life history.</title>
        <authorList>
            <person name="Dong X."/>
            <person name="Armstrong S.D."/>
            <person name="Xia D."/>
            <person name="Makepeace B.L."/>
            <person name="Darby A.C."/>
            <person name="Kadowaki T."/>
        </authorList>
    </citation>
    <scope>NUCLEOTIDE SEQUENCE [LARGE SCALE GENOMIC DNA]</scope>
    <source>
        <strain evidence="2">Wuxi-XJTLU</strain>
    </source>
</reference>
<dbReference type="AlphaFoldDB" id="A0A1V9XAR2"/>
<organism evidence="2 3">
    <name type="scientific">Tropilaelaps mercedesae</name>
    <dbReference type="NCBI Taxonomy" id="418985"/>
    <lineage>
        <taxon>Eukaryota</taxon>
        <taxon>Metazoa</taxon>
        <taxon>Ecdysozoa</taxon>
        <taxon>Arthropoda</taxon>
        <taxon>Chelicerata</taxon>
        <taxon>Arachnida</taxon>
        <taxon>Acari</taxon>
        <taxon>Parasitiformes</taxon>
        <taxon>Mesostigmata</taxon>
        <taxon>Gamasina</taxon>
        <taxon>Dermanyssoidea</taxon>
        <taxon>Laelapidae</taxon>
        <taxon>Tropilaelaps</taxon>
    </lineage>
</organism>
<accession>A0A1V9XAR2</accession>
<dbReference type="InParanoid" id="A0A1V9XAR2"/>
<feature type="signal peptide" evidence="1">
    <location>
        <begin position="1"/>
        <end position="26"/>
    </location>
</feature>
<evidence type="ECO:0000313" key="3">
    <source>
        <dbReference type="Proteomes" id="UP000192247"/>
    </source>
</evidence>
<comment type="caution">
    <text evidence="2">The sequence shown here is derived from an EMBL/GenBank/DDBJ whole genome shotgun (WGS) entry which is preliminary data.</text>
</comment>
<protein>
    <submittedName>
        <fullName evidence="2">Uncharacterized protein</fullName>
    </submittedName>
</protein>